<comment type="caution">
    <text evidence="1">The sequence shown here is derived from an EMBL/GenBank/DDBJ whole genome shotgun (WGS) entry which is preliminary data.</text>
</comment>
<dbReference type="Pfam" id="PF14223">
    <property type="entry name" value="Retrotran_gag_2"/>
    <property type="match status" value="1"/>
</dbReference>
<dbReference type="AlphaFoldDB" id="A0A4Y2MUZ4"/>
<gene>
    <name evidence="1" type="ORF">AVEN_122754_1</name>
</gene>
<reference evidence="1 2" key="1">
    <citation type="journal article" date="2019" name="Sci. Rep.">
        <title>Orb-weaving spider Araneus ventricosus genome elucidates the spidroin gene catalogue.</title>
        <authorList>
            <person name="Kono N."/>
            <person name="Nakamura H."/>
            <person name="Ohtoshi R."/>
            <person name="Moran D.A.P."/>
            <person name="Shinohara A."/>
            <person name="Yoshida Y."/>
            <person name="Fujiwara M."/>
            <person name="Mori M."/>
            <person name="Tomita M."/>
            <person name="Arakawa K."/>
        </authorList>
    </citation>
    <scope>NUCLEOTIDE SEQUENCE [LARGE SCALE GENOMIC DNA]</scope>
</reference>
<proteinExistence type="predicted"/>
<keyword evidence="2" id="KW-1185">Reference proteome</keyword>
<sequence>MSSYIGKISQAAKDLENAGKVIPDDEIAYQMLANLPRSYDNIVMQLYQLDDKNFTALNVRKSLLAEYDRVIVHEKSDVIPKEPAVFSIESDVSKKISKKGGSVFLLELLVVLNSRMPIRCLLINSVSRLPSRKMNIPILQLLMHLHIGLNPWT</sequence>
<organism evidence="1 2">
    <name type="scientific">Araneus ventricosus</name>
    <name type="common">Orbweaver spider</name>
    <name type="synonym">Epeira ventricosa</name>
    <dbReference type="NCBI Taxonomy" id="182803"/>
    <lineage>
        <taxon>Eukaryota</taxon>
        <taxon>Metazoa</taxon>
        <taxon>Ecdysozoa</taxon>
        <taxon>Arthropoda</taxon>
        <taxon>Chelicerata</taxon>
        <taxon>Arachnida</taxon>
        <taxon>Araneae</taxon>
        <taxon>Araneomorphae</taxon>
        <taxon>Entelegynae</taxon>
        <taxon>Araneoidea</taxon>
        <taxon>Araneidae</taxon>
        <taxon>Araneus</taxon>
    </lineage>
</organism>
<accession>A0A4Y2MUZ4</accession>
<dbReference type="Proteomes" id="UP000499080">
    <property type="component" value="Unassembled WGS sequence"/>
</dbReference>
<protein>
    <recommendedName>
        <fullName evidence="3">Retrovirus-related Pol polyprotein from transposon TNT 1-94</fullName>
    </recommendedName>
</protein>
<evidence type="ECO:0008006" key="3">
    <source>
        <dbReference type="Google" id="ProtNLM"/>
    </source>
</evidence>
<evidence type="ECO:0000313" key="1">
    <source>
        <dbReference type="EMBL" id="GBN30134.1"/>
    </source>
</evidence>
<dbReference type="OrthoDB" id="7616520at2759"/>
<evidence type="ECO:0000313" key="2">
    <source>
        <dbReference type="Proteomes" id="UP000499080"/>
    </source>
</evidence>
<name>A0A4Y2MUZ4_ARAVE</name>
<dbReference type="EMBL" id="BGPR01007872">
    <property type="protein sequence ID" value="GBN30134.1"/>
    <property type="molecule type" value="Genomic_DNA"/>
</dbReference>